<gene>
    <name evidence="3" type="ORF">ABII15_38930</name>
</gene>
<geneLocation type="plasmid" evidence="3">
    <name>punmamed1</name>
</geneLocation>
<comment type="subunit">
    <text evidence="1">Heterodimer of an alpha and a beta chain.</text>
</comment>
<dbReference type="KEGG" id="stac:ABII15_38930"/>
<evidence type="ECO:0000313" key="3">
    <source>
        <dbReference type="EMBL" id="XCJ76024.1"/>
    </source>
</evidence>
<dbReference type="AlphaFoldDB" id="A0AAU8J6Z5"/>
<sequence length="72" mass="7553">MHPAPCAATRQTERIAKLRAWRCGERVGDTLTALRATAAGVDNVLYPMKNALAAGATVGEVCTALREVWGGG</sequence>
<dbReference type="SUPFAM" id="SSF51703">
    <property type="entry name" value="Cobalamin (vitamin B12)-dependent enzymes"/>
    <property type="match status" value="1"/>
</dbReference>
<protein>
    <submittedName>
        <fullName evidence="3">Methylmalonyl-CoA mutase family protein</fullName>
    </submittedName>
</protein>
<keyword evidence="3" id="KW-0614">Plasmid</keyword>
<name>A0AAU8J6Z5_9ACTN</name>
<reference evidence="3" key="1">
    <citation type="submission" date="2024-06" db="EMBL/GenBank/DDBJ databases">
        <title>Streptomyces sp. strain HUAS MG91 genome sequences.</title>
        <authorList>
            <person name="Mo P."/>
        </authorList>
    </citation>
    <scope>NUCLEOTIDE SEQUENCE</scope>
    <source>
        <strain evidence="3">HUAS MG91</strain>
        <plasmid evidence="3">punmamed1</plasmid>
    </source>
</reference>
<dbReference type="GO" id="GO:0031419">
    <property type="term" value="F:cobalamin binding"/>
    <property type="evidence" value="ECO:0007669"/>
    <property type="project" value="InterPro"/>
</dbReference>
<dbReference type="InterPro" id="IPR016176">
    <property type="entry name" value="Cbl-dep_enz_cat"/>
</dbReference>
<evidence type="ECO:0000256" key="1">
    <source>
        <dbReference type="ARBA" id="ARBA00011870"/>
    </source>
</evidence>
<dbReference type="Pfam" id="PF01642">
    <property type="entry name" value="MM_CoA_mutase"/>
    <property type="match status" value="1"/>
</dbReference>
<dbReference type="GO" id="GO:0016866">
    <property type="term" value="F:intramolecular transferase activity"/>
    <property type="evidence" value="ECO:0007669"/>
    <property type="project" value="InterPro"/>
</dbReference>
<organism evidence="3">
    <name type="scientific">Streptomyces tabacisoli</name>
    <dbReference type="NCBI Taxonomy" id="3156398"/>
    <lineage>
        <taxon>Bacteria</taxon>
        <taxon>Bacillati</taxon>
        <taxon>Actinomycetota</taxon>
        <taxon>Actinomycetes</taxon>
        <taxon>Kitasatosporales</taxon>
        <taxon>Streptomycetaceae</taxon>
        <taxon>Streptomyces</taxon>
    </lineage>
</organism>
<accession>A0AAU8J6Z5</accession>
<evidence type="ECO:0000259" key="2">
    <source>
        <dbReference type="Pfam" id="PF01642"/>
    </source>
</evidence>
<proteinExistence type="predicted"/>
<dbReference type="RefSeq" id="WP_353947433.1">
    <property type="nucleotide sequence ID" value="NZ_CP159535.1"/>
</dbReference>
<dbReference type="InterPro" id="IPR006099">
    <property type="entry name" value="MeMalonylCoA_mutase_a/b_cat"/>
</dbReference>
<feature type="domain" description="Methylmalonyl-CoA mutase alpha/beta chain catalytic" evidence="2">
    <location>
        <begin position="8"/>
        <end position="70"/>
    </location>
</feature>
<dbReference type="Gene3D" id="3.20.20.240">
    <property type="entry name" value="Methylmalonyl-CoA mutase"/>
    <property type="match status" value="1"/>
</dbReference>
<dbReference type="EMBL" id="CP159535">
    <property type="protein sequence ID" value="XCJ76024.1"/>
    <property type="molecule type" value="Genomic_DNA"/>
</dbReference>